<organism evidence="1 2">
    <name type="scientific">Effusibacillus lacus</name>
    <dbReference type="NCBI Taxonomy" id="1348429"/>
    <lineage>
        <taxon>Bacteria</taxon>
        <taxon>Bacillati</taxon>
        <taxon>Bacillota</taxon>
        <taxon>Bacilli</taxon>
        <taxon>Bacillales</taxon>
        <taxon>Alicyclobacillaceae</taxon>
        <taxon>Effusibacillus</taxon>
    </lineage>
</organism>
<reference evidence="2" key="1">
    <citation type="submission" date="2017-07" db="EMBL/GenBank/DDBJ databases">
        <title>Draft genome sequence of Effusibacillus lacus strain skLN1.</title>
        <authorList>
            <person name="Watanabe M."/>
            <person name="Kojima H."/>
            <person name="Fukui M."/>
        </authorList>
    </citation>
    <scope>NUCLEOTIDE SEQUENCE [LARGE SCALE GENOMIC DNA]</scope>
    <source>
        <strain evidence="2">skLN1</strain>
    </source>
</reference>
<dbReference type="EMBL" id="BDUF01000043">
    <property type="protein sequence ID" value="GAX89933.1"/>
    <property type="molecule type" value="Genomic_DNA"/>
</dbReference>
<dbReference type="OrthoDB" id="10004902at2"/>
<dbReference type="AlphaFoldDB" id="A0A292YMD6"/>
<gene>
    <name evidence="1" type="ORF">EFBL_1559</name>
</gene>
<accession>A0A292YMD6</accession>
<dbReference type="Proteomes" id="UP000217785">
    <property type="component" value="Unassembled WGS sequence"/>
</dbReference>
<evidence type="ECO:0000313" key="2">
    <source>
        <dbReference type="Proteomes" id="UP000217785"/>
    </source>
</evidence>
<protein>
    <submittedName>
        <fullName evidence="1">Uncharacterized protein</fullName>
    </submittedName>
</protein>
<keyword evidence="2" id="KW-1185">Reference proteome</keyword>
<evidence type="ECO:0000313" key="1">
    <source>
        <dbReference type="EMBL" id="GAX89933.1"/>
    </source>
</evidence>
<dbReference type="RefSeq" id="WP_131927760.1">
    <property type="nucleotide sequence ID" value="NZ_BDUF01000043.1"/>
</dbReference>
<sequence length="111" mass="12022">MERVEQLIRLAEGQKQSMAHFVEHMSVILNNVEDNLTRELLSHLIEEEHERALAVDELIQSLRGLPLTGVDSVPQGELGGLEANANGGGVNTPVGITGSRRPLSVGSLVIY</sequence>
<name>A0A292YMD6_9BACL</name>
<proteinExistence type="predicted"/>
<comment type="caution">
    <text evidence="1">The sequence shown here is derived from an EMBL/GenBank/DDBJ whole genome shotgun (WGS) entry which is preliminary data.</text>
</comment>